<dbReference type="GO" id="GO:0004134">
    <property type="term" value="F:4-alpha-glucanotransferase activity"/>
    <property type="evidence" value="ECO:0007669"/>
    <property type="project" value="UniProtKB-EC"/>
</dbReference>
<evidence type="ECO:0000256" key="3">
    <source>
        <dbReference type="ARBA" id="ARBA00012560"/>
    </source>
</evidence>
<comment type="similarity">
    <text evidence="2">Belongs to the disproportionating enzyme family.</text>
</comment>
<sequence length="67" mass="7724">GARTRSMLFAVQVEDMIASEKQPNLPGTTDEYPNWRVRSDIRLDDLAADERFQAMARAMRDERPETP</sequence>
<evidence type="ECO:0000313" key="11">
    <source>
        <dbReference type="Proteomes" id="UP000078272"/>
    </source>
</evidence>
<dbReference type="EC" id="2.4.1.25" evidence="3"/>
<dbReference type="Gene3D" id="3.20.20.80">
    <property type="entry name" value="Glycosidases"/>
    <property type="match status" value="1"/>
</dbReference>
<evidence type="ECO:0000256" key="1">
    <source>
        <dbReference type="ARBA" id="ARBA00000439"/>
    </source>
</evidence>
<organism evidence="10 11">
    <name type="scientific">Aureimonas ureilytica</name>
    <dbReference type="NCBI Taxonomy" id="401562"/>
    <lineage>
        <taxon>Bacteria</taxon>
        <taxon>Pseudomonadati</taxon>
        <taxon>Pseudomonadota</taxon>
        <taxon>Alphaproteobacteria</taxon>
        <taxon>Hyphomicrobiales</taxon>
        <taxon>Aurantimonadaceae</taxon>
        <taxon>Aureimonas</taxon>
    </lineage>
</organism>
<proteinExistence type="inferred from homology"/>
<dbReference type="eggNOG" id="COG1640">
    <property type="taxonomic scope" value="Bacteria"/>
</dbReference>
<accession>A0A175QSZ1</accession>
<feature type="non-terminal residue" evidence="10">
    <location>
        <position position="1"/>
    </location>
</feature>
<dbReference type="AlphaFoldDB" id="A0A175QSZ1"/>
<dbReference type="InterPro" id="IPR017853">
    <property type="entry name" value="GH"/>
</dbReference>
<evidence type="ECO:0000256" key="9">
    <source>
        <dbReference type="ARBA" id="ARBA00031501"/>
    </source>
</evidence>
<evidence type="ECO:0000256" key="5">
    <source>
        <dbReference type="ARBA" id="ARBA00022676"/>
    </source>
</evidence>
<evidence type="ECO:0000256" key="6">
    <source>
        <dbReference type="ARBA" id="ARBA00022679"/>
    </source>
</evidence>
<keyword evidence="6" id="KW-0808">Transferase</keyword>
<reference evidence="10 11" key="1">
    <citation type="journal article" date="2016" name="Front. Microbiol.">
        <title>Genomic Resource of Rice Seed Associated Bacteria.</title>
        <authorList>
            <person name="Midha S."/>
            <person name="Bansal K."/>
            <person name="Sharma S."/>
            <person name="Kumar N."/>
            <person name="Patil P.P."/>
            <person name="Chaudhry V."/>
            <person name="Patil P.B."/>
        </authorList>
    </citation>
    <scope>NUCLEOTIDE SEQUENCE [LARGE SCALE GENOMIC DNA]</scope>
    <source>
        <strain evidence="10 11">NS226</strain>
    </source>
</reference>
<dbReference type="GO" id="GO:0005975">
    <property type="term" value="P:carbohydrate metabolic process"/>
    <property type="evidence" value="ECO:0007669"/>
    <property type="project" value="InterPro"/>
</dbReference>
<dbReference type="RefSeq" id="WP_193752921.1">
    <property type="nucleotide sequence ID" value="NZ_LDPZ01000102.1"/>
</dbReference>
<evidence type="ECO:0000313" key="10">
    <source>
        <dbReference type="EMBL" id="KTQ77936.1"/>
    </source>
</evidence>
<keyword evidence="5" id="KW-0328">Glycosyltransferase</keyword>
<protein>
    <recommendedName>
        <fullName evidence="4">4-alpha-glucanotransferase</fullName>
        <ecNumber evidence="3">2.4.1.25</ecNumber>
    </recommendedName>
    <alternativeName>
        <fullName evidence="8">Amylomaltase</fullName>
    </alternativeName>
    <alternativeName>
        <fullName evidence="9">Disproportionating enzyme</fullName>
    </alternativeName>
</protein>
<dbReference type="InterPro" id="IPR003385">
    <property type="entry name" value="Glyco_hydro_77"/>
</dbReference>
<comment type="catalytic activity">
    <reaction evidence="1">
        <text>Transfers a segment of a (1-&gt;4)-alpha-D-glucan to a new position in an acceptor, which may be glucose or a (1-&gt;4)-alpha-D-glucan.</text>
        <dbReference type="EC" id="2.4.1.25"/>
    </reaction>
</comment>
<evidence type="ECO:0000256" key="2">
    <source>
        <dbReference type="ARBA" id="ARBA00005684"/>
    </source>
</evidence>
<keyword evidence="7" id="KW-0119">Carbohydrate metabolism</keyword>
<evidence type="ECO:0000256" key="7">
    <source>
        <dbReference type="ARBA" id="ARBA00023277"/>
    </source>
</evidence>
<gene>
    <name evidence="10" type="ORF">NS226_23110</name>
</gene>
<dbReference type="Proteomes" id="UP000078272">
    <property type="component" value="Unassembled WGS sequence"/>
</dbReference>
<evidence type="ECO:0000256" key="8">
    <source>
        <dbReference type="ARBA" id="ARBA00031423"/>
    </source>
</evidence>
<dbReference type="PATRIC" id="fig|401562.3.peg.258"/>
<evidence type="ECO:0000256" key="4">
    <source>
        <dbReference type="ARBA" id="ARBA00020295"/>
    </source>
</evidence>
<dbReference type="Pfam" id="PF02446">
    <property type="entry name" value="Glyco_hydro_77"/>
    <property type="match status" value="1"/>
</dbReference>
<dbReference type="SUPFAM" id="SSF51445">
    <property type="entry name" value="(Trans)glycosidases"/>
    <property type="match status" value="1"/>
</dbReference>
<name>A0A175QSZ1_9HYPH</name>
<comment type="caution">
    <text evidence="10">The sequence shown here is derived from an EMBL/GenBank/DDBJ whole genome shotgun (WGS) entry which is preliminary data.</text>
</comment>
<dbReference type="EMBL" id="LDPZ01000102">
    <property type="protein sequence ID" value="KTQ77936.1"/>
    <property type="molecule type" value="Genomic_DNA"/>
</dbReference>